<dbReference type="InterPro" id="IPR016024">
    <property type="entry name" value="ARM-type_fold"/>
</dbReference>
<dbReference type="InterPro" id="IPR012954">
    <property type="entry name" value="BP28_C_dom"/>
</dbReference>
<evidence type="ECO:0000256" key="6">
    <source>
        <dbReference type="ARBA" id="ARBA00023274"/>
    </source>
</evidence>
<keyword evidence="5 7" id="KW-0539">Nucleus</keyword>
<dbReference type="PANTHER" id="PTHR13457">
    <property type="entry name" value="BAP28"/>
    <property type="match status" value="1"/>
</dbReference>
<dbReference type="GO" id="GO:0030515">
    <property type="term" value="F:snoRNA binding"/>
    <property type="evidence" value="ECO:0007669"/>
    <property type="project" value="TreeGrafter"/>
</dbReference>
<dbReference type="PANTHER" id="PTHR13457:SF1">
    <property type="entry name" value="HEAT REPEAT-CONTAINING PROTEIN 1"/>
    <property type="match status" value="1"/>
</dbReference>
<reference evidence="11" key="2">
    <citation type="submission" date="2025-09" db="UniProtKB">
        <authorList>
            <consortium name="Ensembl"/>
        </authorList>
    </citation>
    <scope>IDENTIFICATION</scope>
</reference>
<keyword evidence="12" id="KW-1185">Reference proteome</keyword>
<accession>A0A673BD23</accession>
<evidence type="ECO:0000259" key="10">
    <source>
        <dbReference type="SMART" id="SM01036"/>
    </source>
</evidence>
<dbReference type="FunCoup" id="A0A673BD23">
    <property type="interactions" value="1646"/>
</dbReference>
<evidence type="ECO:0000256" key="3">
    <source>
        <dbReference type="ARBA" id="ARBA00022517"/>
    </source>
</evidence>
<comment type="function">
    <text evidence="7">Involved in nucleolar processing of pre-18S ribosomal RNA.</text>
</comment>
<dbReference type="InParanoid" id="A0A673BD23"/>
<dbReference type="GO" id="GO:0034455">
    <property type="term" value="C:t-UTP complex"/>
    <property type="evidence" value="ECO:0007669"/>
    <property type="project" value="TreeGrafter"/>
</dbReference>
<dbReference type="InterPro" id="IPR022125">
    <property type="entry name" value="U3snoRNP10_N"/>
</dbReference>
<dbReference type="Pfam" id="PF12397">
    <property type="entry name" value="U3snoRNP10"/>
    <property type="match status" value="1"/>
</dbReference>
<feature type="region of interest" description="Disordered" evidence="9">
    <location>
        <begin position="761"/>
        <end position="795"/>
    </location>
</feature>
<proteinExistence type="inferred from homology"/>
<feature type="coiled-coil region" evidence="8">
    <location>
        <begin position="1693"/>
        <end position="1720"/>
    </location>
</feature>
<reference evidence="11" key="1">
    <citation type="submission" date="2025-08" db="UniProtKB">
        <authorList>
            <consortium name="Ensembl"/>
        </authorList>
    </citation>
    <scope>IDENTIFICATION</scope>
</reference>
<dbReference type="InterPro" id="IPR040191">
    <property type="entry name" value="UTP10"/>
</dbReference>
<comment type="subcellular location">
    <subcellularLocation>
        <location evidence="1 7">Nucleus</location>
        <location evidence="1 7">Nucleolus</location>
    </subcellularLocation>
</comment>
<evidence type="ECO:0000256" key="5">
    <source>
        <dbReference type="ARBA" id="ARBA00023242"/>
    </source>
</evidence>
<dbReference type="GO" id="GO:0030686">
    <property type="term" value="C:90S preribosome"/>
    <property type="evidence" value="ECO:0007669"/>
    <property type="project" value="TreeGrafter"/>
</dbReference>
<dbReference type="Proteomes" id="UP000472271">
    <property type="component" value="Unassembled WGS sequence"/>
</dbReference>
<dbReference type="Pfam" id="PF23243">
    <property type="entry name" value="HEAT_HEATR1"/>
    <property type="match status" value="2"/>
</dbReference>
<dbReference type="Gene3D" id="1.25.10.10">
    <property type="entry name" value="Leucine-rich Repeat Variant"/>
    <property type="match status" value="2"/>
</dbReference>
<dbReference type="GO" id="GO:0045943">
    <property type="term" value="P:positive regulation of transcription by RNA polymerase I"/>
    <property type="evidence" value="ECO:0007669"/>
    <property type="project" value="TreeGrafter"/>
</dbReference>
<organism evidence="11 12">
    <name type="scientific">Sphaeramia orbicularis</name>
    <name type="common">orbiculate cardinalfish</name>
    <dbReference type="NCBI Taxonomy" id="375764"/>
    <lineage>
        <taxon>Eukaryota</taxon>
        <taxon>Metazoa</taxon>
        <taxon>Chordata</taxon>
        <taxon>Craniata</taxon>
        <taxon>Vertebrata</taxon>
        <taxon>Euteleostomi</taxon>
        <taxon>Actinopterygii</taxon>
        <taxon>Neopterygii</taxon>
        <taxon>Teleostei</taxon>
        <taxon>Neoteleostei</taxon>
        <taxon>Acanthomorphata</taxon>
        <taxon>Gobiaria</taxon>
        <taxon>Kurtiformes</taxon>
        <taxon>Apogonoidei</taxon>
        <taxon>Apogonidae</taxon>
        <taxon>Apogoninae</taxon>
        <taxon>Sphaeramia</taxon>
    </lineage>
</organism>
<dbReference type="GO" id="GO:0032040">
    <property type="term" value="C:small-subunit processome"/>
    <property type="evidence" value="ECO:0007669"/>
    <property type="project" value="TreeGrafter"/>
</dbReference>
<keyword evidence="3 7" id="KW-0690">Ribosome biogenesis</keyword>
<feature type="domain" description="BP28 C-terminal" evidence="10">
    <location>
        <begin position="1445"/>
        <end position="1592"/>
    </location>
</feature>
<keyword evidence="4 7" id="KW-0698">rRNA processing</keyword>
<evidence type="ECO:0000313" key="12">
    <source>
        <dbReference type="Proteomes" id="UP000472271"/>
    </source>
</evidence>
<gene>
    <name evidence="11" type="primary">heatr1</name>
</gene>
<evidence type="ECO:0000256" key="2">
    <source>
        <dbReference type="ARBA" id="ARBA00010559"/>
    </source>
</evidence>
<dbReference type="InterPro" id="IPR056473">
    <property type="entry name" value="HEAT_Utp10/HEAT1"/>
</dbReference>
<dbReference type="SMART" id="SM01036">
    <property type="entry name" value="BP28CT"/>
    <property type="match status" value="1"/>
</dbReference>
<sequence length="1726" mass="191306">MTSLSHQLKRLALPQTDASLLICHDVASLLFDPKDAATMDRSTFYALGCTGLEELLGLDPVFADFQQTLFSPSSQTLERSVQSKEVNRQLDDSISLFLSRLCPYFLLKPAHKCMEWLIHRFHIHLYNVDSLLSCVFPYHDTKVFVRVLQLLRIKDSAHRWNWLQCLQKPGVPLSRAALVVHCTTDLGFMDFICSMVPTSIQAFSAHPGGCSQLRVVFSFYASTIVSALDAVEKVSESIISKLLPYVHKGLKSPLADYKAASYMIVCQLAVSVVLEAGLVDALAFQVVKSVVKEPVLDKEGLGCLMVLLQNQKDGAAGPRVFSRLCSMASLVPTLQLMSSRHDITPLMRHLVPHLVTGVFSGSGTNVDTPPDAATATASPTSVWRQTCVLVFEGNLEKIKICLCFFFRYCSALDDVLAGHVTDVDNDEQKRLFHEFLSLSMSSGKYKVKDDVHLPEPLMLFRFLCLLWGYGGNHGDQLDVKVGAVLQTQALYMGRALLASQNAATLRLLADAHSPVVPSLLVCLCSPVREVRRAGLGVLQSLSAADASPYQPITERLLRNSEEITADPSYLNTVRLDLILSSKSQTQQKKLQTSMQQLLEVVRSPNCPSYTAGSLLRAMSHVNGPDVLSALLPVLDRLQDQAGPDVPALLADEARLVQLLLGKFTQESAPLLATDRKCLELFVCALKSSAPSHPSIPSSQIIALEQISKSFFSSVGDESVQQKLLAVMFDLLVDNRSPQVANGVSSAFKGISVDAQLVANELSPPDKPAVGGTVQQSRRSRMTSRKKADGGVAEPEGGAVSWGRVCLILELLQHKKKLKRVQTLVPVLFSLLSRCLESGPADQTSVEYTKQLLLSCLLNVCTKLGPDGPAPDPGVLDEDKFSVELVVQCIRMSEVPQTHHQALLLLGSVAAIFPDKVLLNIMPIFTFMGANIMRLDDAYSFRVIDKTVQMVIPALIQLSDGQTSPHMVAMATRIMHVFADALPHVPEHRRLPILTQLVTTLGPAHFLWALMLLLFKLHATAAHAGDKDAALQKDLDFWICVCGQFEVNEQLTSVVRILGFLLRLPDDKDDGETQQTVVSEKGEDLIFNVDAHSSKELRHFKFICVSFMAQLLRSNSFIEKRTVFGGPCPSERTLCFRLLEEILRYIHSVARCVEENADKPTAKFWRVLLNKAYEVLDQMNALLPTDTFITVMKGLMGNELPSVRRKAMELLNNKLQHRTRWEEPQVAVFLALIDDLLSVVGKPRSQLTRDGVAEHAVNRQTALYSLKLLCRGFGSAHQEAFAPVLVRAVEIVTATEEDKNVTGSGLLCIAEVVSTLKARAIPQLPRLMPAVLSALRDRKELLTNEIYLLSAVTALQRITETLPHFISPYLQDVTSQVSAAANARRWGGTGLSARLSALRNTLSTKLPPRVLLPTVSRTYSSLVLDRKTQLGALMSILKEHISHMDKDQLSVHQSELTAFFLTALDFRSEHCKDDLDEAERVEGAVIDCLVAMVMKLSEVTFRPLFFKLFDWSKSEVGGADRLLTFYRLTDAVADRLKGLFVLFAGNLVKPFADLLRRSERLFESDPGEHKTCLLLRSVLDAMTKVFMYDTQRFLSAERAHTLMSPLVDQVENLVGGAERYQQRVSQHLVPCVGQFAAALADHAHWKTLNYQVLLKTRHSHAEVRFSALLLLLEVASKLKENYVVLLPETIPFLAELMEDECEQVEQQVQSVVQEMENILGEPLNAYF</sequence>
<evidence type="ECO:0000313" key="11">
    <source>
        <dbReference type="Ensembl" id="ENSSORP00005038517.1"/>
    </source>
</evidence>
<dbReference type="InterPro" id="IPR011989">
    <property type="entry name" value="ARM-like"/>
</dbReference>
<evidence type="ECO:0000256" key="8">
    <source>
        <dbReference type="SAM" id="Coils"/>
    </source>
</evidence>
<protein>
    <recommendedName>
        <fullName evidence="7">HEAT repeat-containing protein 1</fullName>
    </recommendedName>
</protein>
<dbReference type="SUPFAM" id="SSF48371">
    <property type="entry name" value="ARM repeat"/>
    <property type="match status" value="2"/>
</dbReference>
<dbReference type="GO" id="GO:0000462">
    <property type="term" value="P:maturation of SSU-rRNA from tricistronic rRNA transcript (SSU-rRNA, 5.8S rRNA, LSU-rRNA)"/>
    <property type="evidence" value="ECO:0007669"/>
    <property type="project" value="TreeGrafter"/>
</dbReference>
<keyword evidence="6 7" id="KW-0687">Ribonucleoprotein</keyword>
<evidence type="ECO:0000256" key="9">
    <source>
        <dbReference type="SAM" id="MobiDB-lite"/>
    </source>
</evidence>
<comment type="similarity">
    <text evidence="2 7">Belongs to the HEATR1/UTP10 family.</text>
</comment>
<evidence type="ECO:0000256" key="4">
    <source>
        <dbReference type="ARBA" id="ARBA00022552"/>
    </source>
</evidence>
<dbReference type="Pfam" id="PF08146">
    <property type="entry name" value="BP28CT"/>
    <property type="match status" value="1"/>
</dbReference>
<name>A0A673BD23_9TELE</name>
<evidence type="ECO:0000256" key="7">
    <source>
        <dbReference type="RuleBase" id="RU367065"/>
    </source>
</evidence>
<dbReference type="Ensembl" id="ENSSORT00005039509.1">
    <property type="protein sequence ID" value="ENSSORP00005038517.1"/>
    <property type="gene ID" value="ENSSORG00005017993.1"/>
</dbReference>
<keyword evidence="8" id="KW-0175">Coiled coil</keyword>
<evidence type="ECO:0000256" key="1">
    <source>
        <dbReference type="ARBA" id="ARBA00004604"/>
    </source>
</evidence>